<dbReference type="Proteomes" id="UP000199601">
    <property type="component" value="Unassembled WGS sequence"/>
</dbReference>
<dbReference type="CDD" id="cd03469">
    <property type="entry name" value="Rieske_RO_Alpha_N"/>
    <property type="match status" value="1"/>
</dbReference>
<comment type="catalytic activity">
    <reaction evidence="19">
        <text>cholesterol + NADH + O2 + H(+) = 7-dehydrocholesterol + NAD(+) + 2 H2O</text>
        <dbReference type="Rhea" id="RHEA:51644"/>
        <dbReference type="ChEBI" id="CHEBI:15377"/>
        <dbReference type="ChEBI" id="CHEBI:15378"/>
        <dbReference type="ChEBI" id="CHEBI:15379"/>
        <dbReference type="ChEBI" id="CHEBI:16113"/>
        <dbReference type="ChEBI" id="CHEBI:17759"/>
        <dbReference type="ChEBI" id="CHEBI:57540"/>
        <dbReference type="ChEBI" id="CHEBI:57945"/>
        <dbReference type="EC" id="1.14.19.21"/>
    </reaction>
    <physiologicalReaction direction="left-to-right" evidence="19">
        <dbReference type="Rhea" id="RHEA:51645"/>
    </physiologicalReaction>
</comment>
<comment type="catalytic activity">
    <reaction evidence="20">
        <text>cholesterol + NADPH + O2 + H(+) = 7-dehydrocholesterol + NADP(+) + 2 H2O</text>
        <dbReference type="Rhea" id="RHEA:45024"/>
        <dbReference type="ChEBI" id="CHEBI:15377"/>
        <dbReference type="ChEBI" id="CHEBI:15378"/>
        <dbReference type="ChEBI" id="CHEBI:15379"/>
        <dbReference type="ChEBI" id="CHEBI:16113"/>
        <dbReference type="ChEBI" id="CHEBI:17759"/>
        <dbReference type="ChEBI" id="CHEBI:57783"/>
        <dbReference type="ChEBI" id="CHEBI:58349"/>
        <dbReference type="EC" id="1.14.19.21"/>
    </reaction>
    <physiologicalReaction direction="left-to-right" evidence="20">
        <dbReference type="Rhea" id="RHEA:45025"/>
    </physiologicalReaction>
</comment>
<accession>A0A0U1DLS3</accession>
<dbReference type="Pfam" id="PF19298">
    <property type="entry name" value="KshA_C"/>
    <property type="match status" value="1"/>
</dbReference>
<keyword evidence="23" id="KW-1185">Reference proteome</keyword>
<evidence type="ECO:0000313" key="23">
    <source>
        <dbReference type="Proteomes" id="UP000199601"/>
    </source>
</evidence>
<reference evidence="23" key="1">
    <citation type="submission" date="2015-03" db="EMBL/GenBank/DDBJ databases">
        <authorList>
            <person name="Urmite Genomes"/>
        </authorList>
    </citation>
    <scope>NUCLEOTIDE SEQUENCE [LARGE SCALE GENOMIC DNA]</scope>
    <source>
        <strain evidence="23">CSUR P1344</strain>
    </source>
</reference>
<dbReference type="InterPro" id="IPR017941">
    <property type="entry name" value="Rieske_2Fe-2S"/>
</dbReference>
<proteinExistence type="inferred from homology"/>
<evidence type="ECO:0000256" key="12">
    <source>
        <dbReference type="ARBA" id="ARBA00023136"/>
    </source>
</evidence>
<dbReference type="Gene3D" id="2.102.10.10">
    <property type="entry name" value="Rieske [2Fe-2S] iron-sulphur domain"/>
    <property type="match status" value="1"/>
</dbReference>
<dbReference type="AlphaFoldDB" id="A0A0U1DLS3"/>
<dbReference type="PANTHER" id="PTHR21266">
    <property type="entry name" value="IRON-SULFUR DOMAIN CONTAINING PROTEIN"/>
    <property type="match status" value="1"/>
</dbReference>
<keyword evidence="8" id="KW-1133">Transmembrane helix</keyword>
<dbReference type="Gene3D" id="3.90.380.10">
    <property type="entry name" value="Naphthalene 1,2-dioxygenase Alpha Subunit, Chain A, domain 1"/>
    <property type="match status" value="1"/>
</dbReference>
<evidence type="ECO:0000256" key="15">
    <source>
        <dbReference type="ARBA" id="ARBA00025729"/>
    </source>
</evidence>
<feature type="domain" description="Rieske" evidence="21">
    <location>
        <begin position="12"/>
        <end position="115"/>
    </location>
</feature>
<keyword evidence="11" id="KW-0411">Iron-sulfur</keyword>
<evidence type="ECO:0000256" key="5">
    <source>
        <dbReference type="ARBA" id="ARBA00022714"/>
    </source>
</evidence>
<evidence type="ECO:0000256" key="14">
    <source>
        <dbReference type="ARBA" id="ARBA00025712"/>
    </source>
</evidence>
<evidence type="ECO:0000256" key="2">
    <source>
        <dbReference type="ARBA" id="ARBA00004370"/>
    </source>
</evidence>
<dbReference type="GO" id="GO:0004497">
    <property type="term" value="F:monooxygenase activity"/>
    <property type="evidence" value="ECO:0007669"/>
    <property type="project" value="UniProtKB-ARBA"/>
</dbReference>
<evidence type="ECO:0000256" key="3">
    <source>
        <dbReference type="ARBA" id="ARBA00004972"/>
    </source>
</evidence>
<dbReference type="InterPro" id="IPR045605">
    <property type="entry name" value="KshA-like_C"/>
</dbReference>
<dbReference type="GO" id="GO:0051537">
    <property type="term" value="F:2 iron, 2 sulfur cluster binding"/>
    <property type="evidence" value="ECO:0007669"/>
    <property type="project" value="UniProtKB-KW"/>
</dbReference>
<evidence type="ECO:0000256" key="8">
    <source>
        <dbReference type="ARBA" id="ARBA00022989"/>
    </source>
</evidence>
<dbReference type="SUPFAM" id="SSF55961">
    <property type="entry name" value="Bet v1-like"/>
    <property type="match status" value="1"/>
</dbReference>
<evidence type="ECO:0000256" key="6">
    <source>
        <dbReference type="ARBA" id="ARBA00022723"/>
    </source>
</evidence>
<evidence type="ECO:0000256" key="1">
    <source>
        <dbReference type="ARBA" id="ARBA00001962"/>
    </source>
</evidence>
<keyword evidence="13" id="KW-0443">Lipid metabolism</keyword>
<dbReference type="GO" id="GO:0016020">
    <property type="term" value="C:membrane"/>
    <property type="evidence" value="ECO:0007669"/>
    <property type="project" value="UniProtKB-SubCell"/>
</dbReference>
<dbReference type="GO" id="GO:0170056">
    <property type="term" value="F:cholesterol 7-desaturase [NAD(P)H] activity"/>
    <property type="evidence" value="ECO:0007669"/>
    <property type="project" value="UniProtKB-EC"/>
</dbReference>
<dbReference type="GO" id="GO:0016042">
    <property type="term" value="P:lipid catabolic process"/>
    <property type="evidence" value="ECO:0007669"/>
    <property type="project" value="UniProtKB-KW"/>
</dbReference>
<dbReference type="PROSITE" id="PS51296">
    <property type="entry name" value="RIESKE"/>
    <property type="match status" value="1"/>
</dbReference>
<dbReference type="GO" id="GO:0005737">
    <property type="term" value="C:cytoplasm"/>
    <property type="evidence" value="ECO:0007669"/>
    <property type="project" value="TreeGrafter"/>
</dbReference>
<evidence type="ECO:0000256" key="4">
    <source>
        <dbReference type="ARBA" id="ARBA00022692"/>
    </source>
</evidence>
<evidence type="ECO:0000256" key="11">
    <source>
        <dbReference type="ARBA" id="ARBA00023014"/>
    </source>
</evidence>
<comment type="similarity">
    <text evidence="15">Belongs to the cholesterol 7-desaturase family.</text>
</comment>
<sequence length="332" mass="37392">MSQAPSMQPTGWFQVAWSADVPAGAVKPLRYFGNDMVIFRGVDGHVSVLDAHCQHLGANLARGGCVVEDGIQCPFHGWVWSGEGRNVRIPYEPRPNRARRVRPWRVTELNDCIFIWHDARGREPLWQLPDWKHLLNADVVTQDYRPLGDDERELFSRVKVHPQIIAENAVDPHHFRFVHGTPISPVLLSETIDEHVWHAKVGFGRRWADGVDRPGVDRPGDNRNTIEIYWSGIGYAINGECTADGVRVIAINATPVGDGTCDIFASYWISGSDNYAQRLIQAKAALPDDINIWEYQKYMDKPALTPSEADGFYKLRSWARGFYPPEPVAVSG</sequence>
<comment type="subunit">
    <text evidence="18">Homotrimer. The two-component system 3-ketosteroid-9-alpha-monooxygenase is composed of an oxygenase component KshA and a reductase component KshB.</text>
</comment>
<organism evidence="22 23">
    <name type="scientific">Mycobacterium europaeum</name>
    <dbReference type="NCBI Taxonomy" id="761804"/>
    <lineage>
        <taxon>Bacteria</taxon>
        <taxon>Bacillati</taxon>
        <taxon>Actinomycetota</taxon>
        <taxon>Actinomycetes</taxon>
        <taxon>Mycobacteriales</taxon>
        <taxon>Mycobacteriaceae</taxon>
        <taxon>Mycobacterium</taxon>
        <taxon>Mycobacterium simiae complex</taxon>
    </lineage>
</organism>
<name>A0A0U1DLS3_9MYCO</name>
<evidence type="ECO:0000256" key="9">
    <source>
        <dbReference type="ARBA" id="ARBA00023002"/>
    </source>
</evidence>
<evidence type="ECO:0000256" key="17">
    <source>
        <dbReference type="ARBA" id="ARBA00030944"/>
    </source>
</evidence>
<dbReference type="SUPFAM" id="SSF50022">
    <property type="entry name" value="ISP domain"/>
    <property type="match status" value="1"/>
</dbReference>
<dbReference type="InterPro" id="IPR036922">
    <property type="entry name" value="Rieske_2Fe-2S_sf"/>
</dbReference>
<protein>
    <recommendedName>
        <fullName evidence="16">cholesterol 7-desaturase</fullName>
        <ecNumber evidence="16">1.14.19.21</ecNumber>
    </recommendedName>
    <alternativeName>
        <fullName evidence="17">Rieske-type oxygenase</fullName>
    </alternativeName>
</protein>
<dbReference type="GO" id="GO:0046872">
    <property type="term" value="F:metal ion binding"/>
    <property type="evidence" value="ECO:0007669"/>
    <property type="project" value="UniProtKB-KW"/>
</dbReference>
<dbReference type="EC" id="1.14.19.21" evidence="16"/>
<keyword evidence="10" id="KW-0408">Iron</keyword>
<keyword evidence="6" id="KW-0479">Metal-binding</keyword>
<dbReference type="EMBL" id="CTEC01000002">
    <property type="protein sequence ID" value="CQD18864.1"/>
    <property type="molecule type" value="Genomic_DNA"/>
</dbReference>
<keyword evidence="9" id="KW-0560">Oxidoreductase</keyword>
<dbReference type="GO" id="GO:0008203">
    <property type="term" value="P:cholesterol metabolic process"/>
    <property type="evidence" value="ECO:0007669"/>
    <property type="project" value="InterPro"/>
</dbReference>
<keyword evidence="5" id="KW-0001">2Fe-2S</keyword>
<comment type="cofactor">
    <cofactor evidence="1">
        <name>Fe cation</name>
        <dbReference type="ChEBI" id="CHEBI:24875"/>
    </cofactor>
</comment>
<evidence type="ECO:0000259" key="21">
    <source>
        <dbReference type="PROSITE" id="PS51296"/>
    </source>
</evidence>
<keyword evidence="7" id="KW-0442">Lipid degradation</keyword>
<keyword evidence="12" id="KW-0472">Membrane</keyword>
<evidence type="ECO:0000256" key="16">
    <source>
        <dbReference type="ARBA" id="ARBA00026095"/>
    </source>
</evidence>
<dbReference type="PANTHER" id="PTHR21266:SF32">
    <property type="entry name" value="CHOLESTEROL 7-DESATURASE NVD"/>
    <property type="match status" value="1"/>
</dbReference>
<dbReference type="Pfam" id="PF00355">
    <property type="entry name" value="Rieske"/>
    <property type="match status" value="1"/>
</dbReference>
<keyword evidence="13" id="KW-0753">Steroid metabolism</keyword>
<dbReference type="InterPro" id="IPR050584">
    <property type="entry name" value="Cholesterol_7-desaturase"/>
</dbReference>
<evidence type="ECO:0000256" key="13">
    <source>
        <dbReference type="ARBA" id="ARBA00023221"/>
    </source>
</evidence>
<dbReference type="RefSeq" id="WP_090422694.1">
    <property type="nucleotide sequence ID" value="NZ_CTEC01000002.1"/>
</dbReference>
<evidence type="ECO:0000256" key="20">
    <source>
        <dbReference type="ARBA" id="ARBA00049548"/>
    </source>
</evidence>
<evidence type="ECO:0000256" key="10">
    <source>
        <dbReference type="ARBA" id="ARBA00023004"/>
    </source>
</evidence>
<gene>
    <name evidence="22" type="ORF">BN000_04332</name>
</gene>
<comment type="pathway">
    <text evidence="14">Steroid hormone biosynthesis; dafachronic acid biosynthesis.</text>
</comment>
<evidence type="ECO:0000256" key="7">
    <source>
        <dbReference type="ARBA" id="ARBA00022963"/>
    </source>
</evidence>
<evidence type="ECO:0000256" key="18">
    <source>
        <dbReference type="ARBA" id="ARBA00046982"/>
    </source>
</evidence>
<comment type="subcellular location">
    <subcellularLocation>
        <location evidence="2">Membrane</location>
    </subcellularLocation>
</comment>
<evidence type="ECO:0000313" key="22">
    <source>
        <dbReference type="EMBL" id="CQD18864.1"/>
    </source>
</evidence>
<keyword evidence="4" id="KW-0812">Transmembrane</keyword>
<comment type="pathway">
    <text evidence="3">Hormone biosynthesis.</text>
</comment>
<evidence type="ECO:0000256" key="19">
    <source>
        <dbReference type="ARBA" id="ARBA00047853"/>
    </source>
</evidence>